<evidence type="ECO:0000256" key="4">
    <source>
        <dbReference type="ARBA" id="ARBA00022475"/>
    </source>
</evidence>
<evidence type="ECO:0000256" key="1">
    <source>
        <dbReference type="ARBA" id="ARBA00004651"/>
    </source>
</evidence>
<keyword evidence="7" id="KW-0406">Ion transport</keyword>
<evidence type="ECO:0000256" key="9">
    <source>
        <dbReference type="SAM" id="MobiDB-lite"/>
    </source>
</evidence>
<dbReference type="Gene3D" id="3.40.930.10">
    <property type="entry name" value="Mannitol-specific EII, Chain A"/>
    <property type="match status" value="1"/>
</dbReference>
<dbReference type="SUPFAM" id="SSF55804">
    <property type="entry name" value="Phoshotransferase/anion transport protein"/>
    <property type="match status" value="1"/>
</dbReference>
<evidence type="ECO:0000256" key="3">
    <source>
        <dbReference type="ARBA" id="ARBA00022448"/>
    </source>
</evidence>
<keyword evidence="3" id="KW-0813">Transport</keyword>
<feature type="transmembrane region" description="Helical" evidence="10">
    <location>
        <begin position="590"/>
        <end position="616"/>
    </location>
</feature>
<dbReference type="GO" id="GO:0005452">
    <property type="term" value="F:solute:inorganic anion antiporter activity"/>
    <property type="evidence" value="ECO:0007669"/>
    <property type="project" value="InterPro"/>
</dbReference>
<dbReference type="Gene3D" id="1.10.287.570">
    <property type="entry name" value="Helical hairpin bin"/>
    <property type="match status" value="1"/>
</dbReference>
<organism evidence="12 13">
    <name type="scientific">Elaeophora elaphi</name>
    <dbReference type="NCBI Taxonomy" id="1147741"/>
    <lineage>
        <taxon>Eukaryota</taxon>
        <taxon>Metazoa</taxon>
        <taxon>Ecdysozoa</taxon>
        <taxon>Nematoda</taxon>
        <taxon>Chromadorea</taxon>
        <taxon>Rhabditida</taxon>
        <taxon>Spirurina</taxon>
        <taxon>Spiruromorpha</taxon>
        <taxon>Filarioidea</taxon>
        <taxon>Onchocercidae</taxon>
        <taxon>Elaeophora</taxon>
    </lineage>
</organism>
<keyword evidence="12" id="KW-1185">Reference proteome</keyword>
<comment type="similarity">
    <text evidence="2">Belongs to the anion exchanger (TC 2.A.31) family.</text>
</comment>
<dbReference type="InterPro" id="IPR016152">
    <property type="entry name" value="PTrfase/Anion_transptr"/>
</dbReference>
<dbReference type="Proteomes" id="UP000050640">
    <property type="component" value="Unplaced"/>
</dbReference>
<evidence type="ECO:0000256" key="8">
    <source>
        <dbReference type="ARBA" id="ARBA00023136"/>
    </source>
</evidence>
<feature type="region of interest" description="Disordered" evidence="9">
    <location>
        <begin position="113"/>
        <end position="151"/>
    </location>
</feature>
<dbReference type="PANTHER" id="PTHR11453">
    <property type="entry name" value="ANION EXCHANGE PROTEIN"/>
    <property type="match status" value="1"/>
</dbReference>
<comment type="subcellular location">
    <subcellularLocation>
        <location evidence="1">Cell membrane</location>
        <topology evidence="1">Multi-pass membrane protein</topology>
    </subcellularLocation>
</comment>
<dbReference type="Pfam" id="PF00955">
    <property type="entry name" value="HCO3_cotransp"/>
    <property type="match status" value="1"/>
</dbReference>
<feature type="transmembrane region" description="Helical" evidence="10">
    <location>
        <begin position="783"/>
        <end position="801"/>
    </location>
</feature>
<feature type="transmembrane region" description="Helical" evidence="10">
    <location>
        <begin position="549"/>
        <end position="570"/>
    </location>
</feature>
<dbReference type="GO" id="GO:0006820">
    <property type="term" value="P:monoatomic anion transport"/>
    <property type="evidence" value="ECO:0007669"/>
    <property type="project" value="InterPro"/>
</dbReference>
<proteinExistence type="inferred from homology"/>
<evidence type="ECO:0000256" key="2">
    <source>
        <dbReference type="ARBA" id="ARBA00010993"/>
    </source>
</evidence>
<feature type="transmembrane region" description="Helical" evidence="10">
    <location>
        <begin position="822"/>
        <end position="846"/>
    </location>
</feature>
<evidence type="ECO:0000256" key="5">
    <source>
        <dbReference type="ARBA" id="ARBA00022692"/>
    </source>
</evidence>
<feature type="domain" description="Bicarbonate transporter-like transmembrane" evidence="11">
    <location>
        <begin position="517"/>
        <end position="862"/>
    </location>
</feature>
<feature type="transmembrane region" description="Helical" evidence="10">
    <location>
        <begin position="746"/>
        <end position="763"/>
    </location>
</feature>
<dbReference type="FunFam" id="3.40.930.10:FF:000018">
    <property type="entry name" value="Sodium bicarbonate transporter protein 11"/>
    <property type="match status" value="1"/>
</dbReference>
<dbReference type="FunFam" id="1.10.287.570:FF:000002">
    <property type="entry name" value="Solute carrier family 4 member 11"/>
    <property type="match status" value="1"/>
</dbReference>
<protein>
    <submittedName>
        <fullName evidence="13">HCO3_cotransp domain-containing protein</fullName>
    </submittedName>
</protein>
<feature type="transmembrane region" description="Helical" evidence="10">
    <location>
        <begin position="628"/>
        <end position="647"/>
    </location>
</feature>
<evidence type="ECO:0000313" key="13">
    <source>
        <dbReference type="WBParaSite" id="EEL_0000146301-mRNA-1"/>
    </source>
</evidence>
<evidence type="ECO:0000256" key="7">
    <source>
        <dbReference type="ARBA" id="ARBA00023065"/>
    </source>
</evidence>
<keyword evidence="5 10" id="KW-0812">Transmembrane</keyword>
<keyword evidence="4" id="KW-1003">Cell membrane</keyword>
<evidence type="ECO:0000313" key="12">
    <source>
        <dbReference type="Proteomes" id="UP000050640"/>
    </source>
</evidence>
<dbReference type="GO" id="GO:0050801">
    <property type="term" value="P:monoatomic ion homeostasis"/>
    <property type="evidence" value="ECO:0007669"/>
    <property type="project" value="TreeGrafter"/>
</dbReference>
<evidence type="ECO:0000256" key="10">
    <source>
        <dbReference type="SAM" id="Phobius"/>
    </source>
</evidence>
<reference evidence="13" key="1">
    <citation type="submission" date="2017-02" db="UniProtKB">
        <authorList>
            <consortium name="WormBaseParasite"/>
        </authorList>
    </citation>
    <scope>IDENTIFICATION</scope>
</reference>
<dbReference type="STRING" id="1147741.A0A0R3RJ05"/>
<dbReference type="AlphaFoldDB" id="A0A0R3RJ05"/>
<accession>A0A0R3RJ05</accession>
<keyword evidence="8 10" id="KW-0472">Membrane</keyword>
<keyword evidence="6 10" id="KW-1133">Transmembrane helix</keyword>
<dbReference type="InterPro" id="IPR003020">
    <property type="entry name" value="HCO3_transpt_euk"/>
</dbReference>
<sequence length="870" mass="98457">MKSITTTDFQISPAAKLKEKLEYGTEENSSGGQEKNVLSEKFLRPSPISKTDSNPEMKEFETNAERLLVKHTHTLLYIPGCRRLSTTSGNSTASCPPISQTESVHVLRPSCTTDGRRRSIHTGAPAITFTSQKSSHRRSGSQSTLRRDTIESEPLVGSIALRRTKDDSAIKDDESRVTQQTVVLAESNLSEPPLSQGLPKRVSWLSVKNLQENEFSSIEGATVISKRNRRQSTVFDLGNEMMTGRNGSRMNNSQFGSMSQLDHNSLLDKETDTPPLDTFSWSNADEYDNVTLMYAKHEKIPMKDFGSEIRATMDIDHLLNKSVLLLDLQETSLEEIFAKIIHEMDIQEPEFTSEQVRSVLFTQDSGNQFHVLSRTVQSICTTGTVGGTFDYDQSWICALCMLNTVQHRHVAIARLSHPTNLGRTMQDLRFIIIVIAPSRAKGTKTALETTRTFATLFADMDIRQRLVMAQTVDQFRSTLLSAAKELAVDQNQWRERKTSIHFSQAKEQLFGPGKWYLFRGLSNDFLRRIKYYSSDYLDGLRGSKTIQKLFSSIVFLYFACLLPAIAFGVLNDDNTNGSINVRKVITAQALGGIFFAIFGGQPMIILLTTVPLAIYIKVIYKIAEELGYDFFAMYACVGLWCQLFLILYASTDMCSLMKLATRSAEEMFSLFIAIAFTVESIRALHTSFKKNYHNCDSTNIRKKENGDGDVLPSFRLNSTPFPSVVDIVETSAPLQMYDKLCHRDTSILYMLLMFGTLWLGLFLYNFRKTPYLTRSRREWLADYALPASVLIMSFTGAYCFYDIEKDKFKMRTNVATFTVAPVFSLPWQGYFVCLLLGFSLSFLFFMDQNITSAIVNNPQNKFVYYFKLNS</sequence>
<evidence type="ECO:0000259" key="11">
    <source>
        <dbReference type="Pfam" id="PF00955"/>
    </source>
</evidence>
<dbReference type="GO" id="GO:0016323">
    <property type="term" value="C:basolateral plasma membrane"/>
    <property type="evidence" value="ECO:0007669"/>
    <property type="project" value="TreeGrafter"/>
</dbReference>
<dbReference type="InterPro" id="IPR011531">
    <property type="entry name" value="HCO3_transpt-like_TM_dom"/>
</dbReference>
<dbReference type="WBParaSite" id="EEL_0000146301-mRNA-1">
    <property type="protein sequence ID" value="EEL_0000146301-mRNA-1"/>
    <property type="gene ID" value="EEL_0000146301"/>
</dbReference>
<dbReference type="PANTHER" id="PTHR11453:SF127">
    <property type="entry name" value="SOLUTE CARRIER FAMILY 4 MEMBER 11"/>
    <property type="match status" value="1"/>
</dbReference>
<name>A0A0R3RJ05_9BILA</name>
<evidence type="ECO:0000256" key="6">
    <source>
        <dbReference type="ARBA" id="ARBA00022989"/>
    </source>
</evidence>
<feature type="region of interest" description="Disordered" evidence="9">
    <location>
        <begin position="21"/>
        <end position="57"/>
    </location>
</feature>